<comment type="pathway">
    <text evidence="2">Glycan metabolism; L-arabinan degradation.</text>
</comment>
<dbReference type="SMART" id="SM00813">
    <property type="entry name" value="Alpha-L-AF_C"/>
    <property type="match status" value="1"/>
</dbReference>
<keyword evidence="6" id="KW-0378">Hydrolase</keyword>
<dbReference type="PANTHER" id="PTHR31776">
    <property type="entry name" value="ALPHA-L-ARABINOFURANOSIDASE 1"/>
    <property type="match status" value="1"/>
</dbReference>
<accession>A0A507R1Z4</accession>
<dbReference type="GO" id="GO:0046373">
    <property type="term" value="P:L-arabinose metabolic process"/>
    <property type="evidence" value="ECO:0007669"/>
    <property type="project" value="InterPro"/>
</dbReference>
<dbReference type="EMBL" id="VIFY01000024">
    <property type="protein sequence ID" value="TQB75004.1"/>
    <property type="molecule type" value="Genomic_DNA"/>
</dbReference>
<dbReference type="EC" id="3.2.1.55" evidence="4"/>
<dbReference type="Gene3D" id="3.20.20.80">
    <property type="entry name" value="Glycosidases"/>
    <property type="match status" value="1"/>
</dbReference>
<dbReference type="Pfam" id="PF06964">
    <property type="entry name" value="Alpha-L-AF_C"/>
    <property type="match status" value="1"/>
</dbReference>
<feature type="signal peptide" evidence="8">
    <location>
        <begin position="1"/>
        <end position="22"/>
    </location>
</feature>
<name>A0A507R1Z4_MONPU</name>
<dbReference type="InterPro" id="IPR051563">
    <property type="entry name" value="Glycosyl_Hydrolase_51"/>
</dbReference>
<dbReference type="UniPathway" id="UPA00667"/>
<dbReference type="Proteomes" id="UP000319663">
    <property type="component" value="Unassembled WGS sequence"/>
</dbReference>
<sequence>MASLRAVLFGLVLTATYLPGDGGIHGQLLKNNGFQGDNPGLAAYKAVGDTSLSQDTSNPLSSAITSSLKVSAPSNATGSVGFANTGYAGVPVLATQYTNSFWMKGKYSGTVTLRLVGTSSGNVYASHDITVASTDSKFTYYNTSFTSQASPDGNNEWQLLFDGSKVAGSSLNFALVQLFPPTFRSRPNGLRNDVASFVEALKPSFLRFPGGNNLYDSLAHGDKRIGPVQDRPGRQGDWSYPNTDALGLDEYFYWCEDMAMEPVLAVWAGLSLNGGGIVSGSALDPYVDDILNELEYVLGDQSTAGGRLRANNGRVDPWPVKYVEVGNEDNLSGGCSSYALRFTQIYDAIHATYPDLTIIASTTEASCLPSSLPEGVVTDMHHYLEPDQFVASFNEWDNWPRTHPILVGEYASTNNNDGSQVYWSYVQGSCSEAVYMIGMERNSDIVKMASFAPLMEHFDLAEWSPDLMGLDSSPESITGSTSYYVQKMFSTNRGSTILPVESSEGFGPLYWVASASDSAYFVKLANYGESTQTVTINVDGTTSGTLQMLSGPAEASNRPHAMSVTTQTTSVSGDGTYTVTMPAWAVAVLAVS</sequence>
<keyword evidence="11" id="KW-1185">Reference proteome</keyword>
<comment type="caution">
    <text evidence="10">The sequence shown here is derived from an EMBL/GenBank/DDBJ whole genome shotgun (WGS) entry which is preliminary data.</text>
</comment>
<dbReference type="Pfam" id="PF22848">
    <property type="entry name" value="ASD1_dom"/>
    <property type="match status" value="1"/>
</dbReference>
<protein>
    <recommendedName>
        <fullName evidence="4">non-reducing end alpha-L-arabinofuranosidase</fullName>
        <ecNumber evidence="4">3.2.1.55</ecNumber>
    </recommendedName>
</protein>
<evidence type="ECO:0000256" key="5">
    <source>
        <dbReference type="ARBA" id="ARBA00022729"/>
    </source>
</evidence>
<evidence type="ECO:0000256" key="4">
    <source>
        <dbReference type="ARBA" id="ARBA00012670"/>
    </source>
</evidence>
<comment type="catalytic activity">
    <reaction evidence="1">
        <text>Hydrolysis of terminal non-reducing alpha-L-arabinofuranoside residues in alpha-L-arabinosides.</text>
        <dbReference type="EC" id="3.2.1.55"/>
    </reaction>
</comment>
<dbReference type="PANTHER" id="PTHR31776:SF0">
    <property type="entry name" value="ALPHA-L-ARABINOFURANOSIDASE 1"/>
    <property type="match status" value="1"/>
</dbReference>
<evidence type="ECO:0000256" key="7">
    <source>
        <dbReference type="ARBA" id="ARBA00023180"/>
    </source>
</evidence>
<dbReference type="AlphaFoldDB" id="A0A507R1Z4"/>
<keyword evidence="5 8" id="KW-0732">Signal</keyword>
<reference evidence="10 11" key="1">
    <citation type="submission" date="2019-06" db="EMBL/GenBank/DDBJ databases">
        <title>Wine fermentation using esterase from Monascus purpureus.</title>
        <authorList>
            <person name="Geng C."/>
            <person name="Zhang Y."/>
        </authorList>
    </citation>
    <scope>NUCLEOTIDE SEQUENCE [LARGE SCALE GENOMIC DNA]</scope>
    <source>
        <strain evidence="10">HQ1</strain>
    </source>
</reference>
<keyword evidence="7" id="KW-0325">Glycoprotein</keyword>
<evidence type="ECO:0000256" key="2">
    <source>
        <dbReference type="ARBA" id="ARBA00004834"/>
    </source>
</evidence>
<evidence type="ECO:0000313" key="10">
    <source>
        <dbReference type="EMBL" id="TQB75004.1"/>
    </source>
</evidence>
<evidence type="ECO:0000256" key="6">
    <source>
        <dbReference type="ARBA" id="ARBA00022801"/>
    </source>
</evidence>
<gene>
    <name evidence="10" type="ORF">MPDQ_003800</name>
</gene>
<evidence type="ECO:0000256" key="3">
    <source>
        <dbReference type="ARBA" id="ARBA00007186"/>
    </source>
</evidence>
<feature type="chain" id="PRO_5021293605" description="non-reducing end alpha-L-arabinofuranosidase" evidence="8">
    <location>
        <begin position="23"/>
        <end position="592"/>
    </location>
</feature>
<dbReference type="InterPro" id="IPR055235">
    <property type="entry name" value="ASD1_cat"/>
</dbReference>
<feature type="domain" description="Alpha-L-arabinofuranosidase C-terminal" evidence="9">
    <location>
        <begin position="408"/>
        <end position="585"/>
    </location>
</feature>
<dbReference type="GO" id="GO:0031222">
    <property type="term" value="P:arabinan catabolic process"/>
    <property type="evidence" value="ECO:0007669"/>
    <property type="project" value="UniProtKB-UniPathway"/>
</dbReference>
<dbReference type="STRING" id="5098.A0A507R1Z4"/>
<evidence type="ECO:0000256" key="8">
    <source>
        <dbReference type="SAM" id="SignalP"/>
    </source>
</evidence>
<dbReference type="InterPro" id="IPR017853">
    <property type="entry name" value="GH"/>
</dbReference>
<organism evidence="10 11">
    <name type="scientific">Monascus purpureus</name>
    <name type="common">Red mold</name>
    <name type="synonym">Monascus anka</name>
    <dbReference type="NCBI Taxonomy" id="5098"/>
    <lineage>
        <taxon>Eukaryota</taxon>
        <taxon>Fungi</taxon>
        <taxon>Dikarya</taxon>
        <taxon>Ascomycota</taxon>
        <taxon>Pezizomycotina</taxon>
        <taxon>Eurotiomycetes</taxon>
        <taxon>Eurotiomycetidae</taxon>
        <taxon>Eurotiales</taxon>
        <taxon>Aspergillaceae</taxon>
        <taxon>Monascus</taxon>
    </lineage>
</organism>
<comment type="similarity">
    <text evidence="3">Belongs to the glycosyl hydrolase 51 family.</text>
</comment>
<evidence type="ECO:0000256" key="1">
    <source>
        <dbReference type="ARBA" id="ARBA00001462"/>
    </source>
</evidence>
<dbReference type="Gene3D" id="2.60.120.260">
    <property type="entry name" value="Galactose-binding domain-like"/>
    <property type="match status" value="1"/>
</dbReference>
<proteinExistence type="inferred from homology"/>
<evidence type="ECO:0000313" key="11">
    <source>
        <dbReference type="Proteomes" id="UP000319663"/>
    </source>
</evidence>
<dbReference type="GO" id="GO:0046556">
    <property type="term" value="F:alpha-L-arabinofuranosidase activity"/>
    <property type="evidence" value="ECO:0007669"/>
    <property type="project" value="UniProtKB-EC"/>
</dbReference>
<dbReference type="SUPFAM" id="SSF51445">
    <property type="entry name" value="(Trans)glycosidases"/>
    <property type="match status" value="1"/>
</dbReference>
<dbReference type="InterPro" id="IPR010720">
    <property type="entry name" value="Alpha-L-AF_C"/>
</dbReference>
<evidence type="ECO:0000259" key="9">
    <source>
        <dbReference type="SMART" id="SM00813"/>
    </source>
</evidence>